<dbReference type="GO" id="GO:0050135">
    <property type="term" value="F:NADP+ nucleosidase activity"/>
    <property type="evidence" value="ECO:0007669"/>
    <property type="project" value="InterPro"/>
</dbReference>
<dbReference type="InterPro" id="IPR025331">
    <property type="entry name" value="TNT"/>
</dbReference>
<reference evidence="2" key="1">
    <citation type="submission" date="2022-06" db="EMBL/GenBank/DDBJ databases">
        <title>Vallitalea longa sp. nov., an anaerobic bacterium isolated from marine sediment.</title>
        <authorList>
            <person name="Hirano S."/>
            <person name="Terahara T."/>
            <person name="Mori K."/>
            <person name="Hamada M."/>
            <person name="Matsumoto R."/>
            <person name="Kobayashi T."/>
        </authorList>
    </citation>
    <scope>NUCLEOTIDE SEQUENCE</scope>
    <source>
        <strain evidence="2">SH18-1</strain>
    </source>
</reference>
<name>A0A9W5Y7T7_9FIRM</name>
<dbReference type="Proteomes" id="UP001144256">
    <property type="component" value="Unassembled WGS sequence"/>
</dbReference>
<gene>
    <name evidence="2" type="ORF">SH1V18_10950</name>
</gene>
<dbReference type="Pfam" id="PF14021">
    <property type="entry name" value="TNT"/>
    <property type="match status" value="1"/>
</dbReference>
<evidence type="ECO:0000313" key="3">
    <source>
        <dbReference type="Proteomes" id="UP001144256"/>
    </source>
</evidence>
<keyword evidence="3" id="KW-1185">Reference proteome</keyword>
<evidence type="ECO:0000313" key="2">
    <source>
        <dbReference type="EMBL" id="GKX28615.1"/>
    </source>
</evidence>
<feature type="domain" description="TNT" evidence="1">
    <location>
        <begin position="618"/>
        <end position="709"/>
    </location>
</feature>
<evidence type="ECO:0000259" key="1">
    <source>
        <dbReference type="Pfam" id="PF14021"/>
    </source>
</evidence>
<organism evidence="2 3">
    <name type="scientific">Vallitalea longa</name>
    <dbReference type="NCBI Taxonomy" id="2936439"/>
    <lineage>
        <taxon>Bacteria</taxon>
        <taxon>Bacillati</taxon>
        <taxon>Bacillota</taxon>
        <taxon>Clostridia</taxon>
        <taxon>Lachnospirales</taxon>
        <taxon>Vallitaleaceae</taxon>
        <taxon>Vallitalea</taxon>
    </lineage>
</organism>
<comment type="caution">
    <text evidence="2">The sequence shown here is derived from an EMBL/GenBank/DDBJ whole genome shotgun (WGS) entry which is preliminary data.</text>
</comment>
<protein>
    <recommendedName>
        <fullName evidence="1">TNT domain-containing protein</fullName>
    </recommendedName>
</protein>
<dbReference type="AlphaFoldDB" id="A0A9W5Y7T7"/>
<sequence>MGNISIRTGELHNDQYQLKRCLDRITEIEDSFRNIKYSLDRDIKYRNGIDSKMTNIENKLGEISNDLYRLSDFLKNTKDDYEYAEKEIECLACSLNNVTQPKITEKSNQHDNPFLKGVRFLSKIGLFGIIGGLFTTIENLSKFFSNKKVVNNTVKHTDLSYNKSRYKYDEDVDFKVFNGLILEEGIYQGKIKDDIKGKDIVDLKKSLENVLKNYEGYKVDLKDENGNYNCDIDGNLDEAVYKFLYGYREYHPGNYLRFTYDALPGEYKLKTLLHWVDMAENDYSTLEFVVNLLPKEYFENIPPLPLQDNEIGMITNENKYESSDAYEYYIKYYFPLDALNEVNYLNDLEQVKRTSFNSWARLTYGSSKAEQKEEFGVGLLFGLSIAPLKTVYDTVEGIYSFIQDPAQVKVFAEFMGKAVVNSEYREALWTMITQAIEQWKISYDEAEPYEKGIIIGSLIGEALLSALEGGKSAVDIVKFVKNGGFKKAIKGVIETTKKINKIISAKLDDLPDLIRDITRIKNCYEVVTPEGIIYKIDIDDLPDEKIKLLDEMIDGGVDSIKKVDRLRIDKWDYTPTDELYLKYKKVYDDPLFYDQATGKIHWPVDDGFKAGTKGDSIIKEGKVFKRYGENTGEFLGSATDSFESRALAPHSENASIHYYQLTEDYKMTSGKAAPWFGSDGGADQFVKYKPDGTKYTIKELEDAGILEDITDLVERGEILID</sequence>
<accession>A0A9W5Y7T7</accession>
<dbReference type="EMBL" id="BRLB01000001">
    <property type="protein sequence ID" value="GKX28615.1"/>
    <property type="molecule type" value="Genomic_DNA"/>
</dbReference>
<proteinExistence type="predicted"/>
<dbReference type="RefSeq" id="WP_281813089.1">
    <property type="nucleotide sequence ID" value="NZ_BRLB01000001.1"/>
</dbReference>